<keyword evidence="2" id="KW-1133">Transmembrane helix</keyword>
<keyword evidence="4" id="KW-1185">Reference proteome</keyword>
<evidence type="ECO:0000313" key="3">
    <source>
        <dbReference type="EMBL" id="RIA80630.1"/>
    </source>
</evidence>
<reference evidence="3 4" key="1">
    <citation type="submission" date="2018-06" db="EMBL/GenBank/DDBJ databases">
        <title>Comparative genomics reveals the genomic features of Rhizophagus irregularis, R. cerebriforme, R. diaphanum and Gigaspora rosea, and their symbiotic lifestyle signature.</title>
        <authorList>
            <person name="Morin E."/>
            <person name="San Clemente H."/>
            <person name="Chen E.C.H."/>
            <person name="De La Providencia I."/>
            <person name="Hainaut M."/>
            <person name="Kuo A."/>
            <person name="Kohler A."/>
            <person name="Murat C."/>
            <person name="Tang N."/>
            <person name="Roy S."/>
            <person name="Loubradou J."/>
            <person name="Henrissat B."/>
            <person name="Grigoriev I.V."/>
            <person name="Corradi N."/>
            <person name="Roux C."/>
            <person name="Martin F.M."/>
        </authorList>
    </citation>
    <scope>NUCLEOTIDE SEQUENCE [LARGE SCALE GENOMIC DNA]</scope>
    <source>
        <strain evidence="3 4">DAOM 227022</strain>
    </source>
</reference>
<keyword evidence="2" id="KW-0812">Transmembrane</keyword>
<sequence length="53" mass="6140">MSIRLGNLLLNIIQIIWAMVMLTQQLYEVQSHSEETDPSTESFSRLDLPSMMQ</sequence>
<evidence type="ECO:0000256" key="1">
    <source>
        <dbReference type="SAM" id="MobiDB-lite"/>
    </source>
</evidence>
<comment type="caution">
    <text evidence="3">The sequence shown here is derived from an EMBL/GenBank/DDBJ whole genome shotgun (WGS) entry which is preliminary data.</text>
</comment>
<protein>
    <submittedName>
        <fullName evidence="3">Uncharacterized protein</fullName>
    </submittedName>
</protein>
<feature type="region of interest" description="Disordered" evidence="1">
    <location>
        <begin position="31"/>
        <end position="53"/>
    </location>
</feature>
<gene>
    <name evidence="3" type="ORF">C1645_838346</name>
</gene>
<dbReference type="EMBL" id="QKYT01000929">
    <property type="protein sequence ID" value="RIA80630.1"/>
    <property type="molecule type" value="Genomic_DNA"/>
</dbReference>
<organism evidence="3 4">
    <name type="scientific">Glomus cerebriforme</name>
    <dbReference type="NCBI Taxonomy" id="658196"/>
    <lineage>
        <taxon>Eukaryota</taxon>
        <taxon>Fungi</taxon>
        <taxon>Fungi incertae sedis</taxon>
        <taxon>Mucoromycota</taxon>
        <taxon>Glomeromycotina</taxon>
        <taxon>Glomeromycetes</taxon>
        <taxon>Glomerales</taxon>
        <taxon>Glomeraceae</taxon>
        <taxon>Glomus</taxon>
    </lineage>
</organism>
<accession>A0A397S2K0</accession>
<proteinExistence type="predicted"/>
<dbReference type="Proteomes" id="UP000265703">
    <property type="component" value="Unassembled WGS sequence"/>
</dbReference>
<name>A0A397S2K0_9GLOM</name>
<feature type="transmembrane region" description="Helical" evidence="2">
    <location>
        <begin position="7"/>
        <end position="27"/>
    </location>
</feature>
<keyword evidence="2" id="KW-0472">Membrane</keyword>
<evidence type="ECO:0000313" key="4">
    <source>
        <dbReference type="Proteomes" id="UP000265703"/>
    </source>
</evidence>
<evidence type="ECO:0000256" key="2">
    <source>
        <dbReference type="SAM" id="Phobius"/>
    </source>
</evidence>
<dbReference type="AlphaFoldDB" id="A0A397S2K0"/>